<keyword evidence="2" id="KW-1185">Reference proteome</keyword>
<sequence>MDHLYYALKTRAATTLAIIGRDEVEVHLDEGVECPARLSVARADDHADLGHENIRWYIRSLR</sequence>
<accession>A0A176NTL8</accession>
<dbReference type="KEGG" id="pthv:CE140_01690"/>
<dbReference type="Proteomes" id="UP000251666">
    <property type="component" value="Chromosome"/>
</dbReference>
<evidence type="ECO:0000313" key="2">
    <source>
        <dbReference type="Proteomes" id="UP000251666"/>
    </source>
</evidence>
<name>A0A176NTL8_9PSED</name>
<dbReference type="EMBL" id="CP022202">
    <property type="protein sequence ID" value="AXA58834.1"/>
    <property type="molecule type" value="Genomic_DNA"/>
</dbReference>
<gene>
    <name evidence="1" type="ORF">CEQ51_01690</name>
</gene>
<proteinExistence type="predicted"/>
<evidence type="ECO:0000313" key="1">
    <source>
        <dbReference type="EMBL" id="AXA58834.1"/>
    </source>
</evidence>
<reference evidence="2" key="1">
    <citation type="journal article" date="2021" name="Front. Microbiol.">
        <title>Genomic Analysis of the 1-Aminocyclopropane-1-Carboxylate Deaminase-Producing Pseudomonas thivervalensis SC5 Reveals Its Multifaceted Roles in Soil and in Beneficial Interactions With Plants.</title>
        <authorList>
            <person name="Nascimento F.X."/>
            <person name="Uron P."/>
            <person name="Glick B.R."/>
            <person name="Giachini A."/>
            <person name="Rossi M.J."/>
        </authorList>
    </citation>
    <scope>NUCLEOTIDE SEQUENCE [LARGE SCALE GENOMIC DNA]</scope>
    <source>
        <strain evidence="2">PLM3</strain>
    </source>
</reference>
<organism evidence="1 2">
    <name type="scientific">Pseudomonas thivervalensis</name>
    <dbReference type="NCBI Taxonomy" id="86265"/>
    <lineage>
        <taxon>Bacteria</taxon>
        <taxon>Pseudomonadati</taxon>
        <taxon>Pseudomonadota</taxon>
        <taxon>Gammaproteobacteria</taxon>
        <taxon>Pseudomonadales</taxon>
        <taxon>Pseudomonadaceae</taxon>
        <taxon>Pseudomonas</taxon>
    </lineage>
</organism>
<dbReference type="AlphaFoldDB" id="A0A176NTL8"/>
<protein>
    <submittedName>
        <fullName evidence="1">Uncharacterized protein</fullName>
    </submittedName>
</protein>